<dbReference type="Pfam" id="PF06258">
    <property type="entry name" value="Mito_fiss_Elm1"/>
    <property type="match status" value="1"/>
</dbReference>
<evidence type="ECO:0000313" key="1">
    <source>
        <dbReference type="EMBL" id="BBD78225.1"/>
    </source>
</evidence>
<reference evidence="1 2" key="1">
    <citation type="submission" date="2018-04" db="EMBL/GenBank/DDBJ databases">
        <title>Complete genome sequence of Hydrogenophilus thermoluteolus TH-1.</title>
        <authorList>
            <person name="Arai H."/>
        </authorList>
    </citation>
    <scope>NUCLEOTIDE SEQUENCE [LARGE SCALE GENOMIC DNA]</scope>
    <source>
        <strain evidence="1 2">TH-1</strain>
    </source>
</reference>
<dbReference type="KEGG" id="htl:HPTL_1971"/>
<dbReference type="RefSeq" id="WP_119335875.1">
    <property type="nucleotide sequence ID" value="NZ_AP018558.1"/>
</dbReference>
<dbReference type="PANTHER" id="PTHR33986:SF15">
    <property type="entry name" value="MITOCHONDRIAL FISSION PROTEIN ELM1"/>
    <property type="match status" value="1"/>
</dbReference>
<dbReference type="PANTHER" id="PTHR33986">
    <property type="entry name" value="OS02G0535700 PROTEIN"/>
    <property type="match status" value="1"/>
</dbReference>
<name>A0A2Z6E108_HYDTE</name>
<dbReference type="EMBL" id="AP018558">
    <property type="protein sequence ID" value="BBD78225.1"/>
    <property type="molecule type" value="Genomic_DNA"/>
</dbReference>
<gene>
    <name evidence="1" type="ORF">HPTL_1971</name>
</gene>
<dbReference type="OrthoDB" id="272235at2"/>
<accession>A0A2Z6E108</accession>
<sequence>MTLIPAAPQWQGYRATADPKLLAALTPFRGHTPLWVVTSGEAGMRAQALGLAEALDTPYTEWVWPLAPPWRRWPACALLLTWLLRHALPRRRDTTPFATAWQTLCRYLEGPPQQAKCAPPHALDLPALHAWPQTDTPAPPRLIVACGRRVIAPVLWLKRAAPTRPKVLYVQDPRTLSAHFDLIVAPAHDPIRGANVVPTPFALHRITPERLAHAAAIWQPKWAPYPKPWWGLVVGGPSRSVQWDEALARTAIRAWLEQARAAGATLFATTARRTPAATRAWLAQSLAAICPGSPPPFTGEGENPYLAILALTAQRAITSDSVSMLSETLAAPGTSVRLEVGTYRPRLQRFHRVWDQGATPSADS</sequence>
<evidence type="ECO:0000313" key="2">
    <source>
        <dbReference type="Proteomes" id="UP000262004"/>
    </source>
</evidence>
<protein>
    <recommendedName>
        <fullName evidence="3">Nucleoside-diphosphate sugar epimerase</fullName>
    </recommendedName>
</protein>
<dbReference type="InterPro" id="IPR009367">
    <property type="entry name" value="Elm1-like"/>
</dbReference>
<dbReference type="Proteomes" id="UP000262004">
    <property type="component" value="Chromosome"/>
</dbReference>
<organism evidence="1 2">
    <name type="scientific">Hydrogenophilus thermoluteolus</name>
    <name type="common">Pseudomonas hydrogenothermophila</name>
    <dbReference type="NCBI Taxonomy" id="297"/>
    <lineage>
        <taxon>Bacteria</taxon>
        <taxon>Pseudomonadati</taxon>
        <taxon>Pseudomonadota</taxon>
        <taxon>Hydrogenophilia</taxon>
        <taxon>Hydrogenophilales</taxon>
        <taxon>Hydrogenophilaceae</taxon>
        <taxon>Hydrogenophilus</taxon>
    </lineage>
</organism>
<proteinExistence type="predicted"/>
<evidence type="ECO:0008006" key="3">
    <source>
        <dbReference type="Google" id="ProtNLM"/>
    </source>
</evidence>
<dbReference type="AlphaFoldDB" id="A0A2Z6E108"/>
<keyword evidence="2" id="KW-1185">Reference proteome</keyword>